<evidence type="ECO:0000256" key="3">
    <source>
        <dbReference type="ARBA" id="ARBA00004325"/>
    </source>
</evidence>
<keyword evidence="4 15" id="KW-0812">Transmembrane</keyword>
<keyword evidence="5" id="KW-0540">Nuclease</keyword>
<dbReference type="Proteomes" id="UP000653454">
    <property type="component" value="Unassembled WGS sequence"/>
</dbReference>
<dbReference type="InterPro" id="IPR051132">
    <property type="entry name" value="3-5_Exonuclease_domain"/>
</dbReference>
<gene>
    <name evidence="17" type="ORF">PLXY2_LOCUS4423</name>
</gene>
<dbReference type="EMBL" id="CAJHNJ030000012">
    <property type="protein sequence ID" value="CAG9110953.1"/>
    <property type="molecule type" value="Genomic_DNA"/>
</dbReference>
<evidence type="ECO:0000259" key="16">
    <source>
        <dbReference type="SMART" id="SM00474"/>
    </source>
</evidence>
<dbReference type="SUPFAM" id="SSF53098">
    <property type="entry name" value="Ribonuclease H-like"/>
    <property type="match status" value="1"/>
</dbReference>
<feature type="domain" description="3'-5' exonuclease" evidence="16">
    <location>
        <begin position="48"/>
        <end position="223"/>
    </location>
</feature>
<dbReference type="SMART" id="SM00474">
    <property type="entry name" value="35EXOc"/>
    <property type="match status" value="1"/>
</dbReference>
<comment type="caution">
    <text evidence="17">The sequence shown here is derived from an EMBL/GenBank/DDBJ whole genome shotgun (WGS) entry which is preliminary data.</text>
</comment>
<dbReference type="GO" id="GO:0031966">
    <property type="term" value="C:mitochondrial membrane"/>
    <property type="evidence" value="ECO:0007669"/>
    <property type="project" value="UniProtKB-SubCell"/>
</dbReference>
<dbReference type="GO" id="GO:0006310">
    <property type="term" value="P:DNA recombination"/>
    <property type="evidence" value="ECO:0007669"/>
    <property type="project" value="UniProtKB-ARBA"/>
</dbReference>
<accession>A0A8S4E6A7</accession>
<evidence type="ECO:0000313" key="18">
    <source>
        <dbReference type="Proteomes" id="UP000653454"/>
    </source>
</evidence>
<evidence type="ECO:0000256" key="8">
    <source>
        <dbReference type="ARBA" id="ARBA00022839"/>
    </source>
</evidence>
<dbReference type="GO" id="GO:0046872">
    <property type="term" value="F:metal ion binding"/>
    <property type="evidence" value="ECO:0007669"/>
    <property type="project" value="UniProtKB-KW"/>
</dbReference>
<keyword evidence="7" id="KW-0378">Hydrolase</keyword>
<proteinExistence type="inferred from homology"/>
<dbReference type="GO" id="GO:0005634">
    <property type="term" value="C:nucleus"/>
    <property type="evidence" value="ECO:0007669"/>
    <property type="project" value="TreeGrafter"/>
</dbReference>
<evidence type="ECO:0000256" key="13">
    <source>
        <dbReference type="ARBA" id="ARBA00069878"/>
    </source>
</evidence>
<dbReference type="GO" id="GO:0003676">
    <property type="term" value="F:nucleic acid binding"/>
    <property type="evidence" value="ECO:0007669"/>
    <property type="project" value="InterPro"/>
</dbReference>
<feature type="transmembrane region" description="Helical" evidence="15">
    <location>
        <begin position="6"/>
        <end position="27"/>
    </location>
</feature>
<keyword evidence="6" id="KW-0479">Metal-binding</keyword>
<evidence type="ECO:0000256" key="10">
    <source>
        <dbReference type="ARBA" id="ARBA00023128"/>
    </source>
</evidence>
<keyword evidence="11 15" id="KW-0472">Membrane</keyword>
<organism evidence="17 18">
    <name type="scientific">Plutella xylostella</name>
    <name type="common">Diamondback moth</name>
    <name type="synonym">Plutella maculipennis</name>
    <dbReference type="NCBI Taxonomy" id="51655"/>
    <lineage>
        <taxon>Eukaryota</taxon>
        <taxon>Metazoa</taxon>
        <taxon>Ecdysozoa</taxon>
        <taxon>Arthropoda</taxon>
        <taxon>Hexapoda</taxon>
        <taxon>Insecta</taxon>
        <taxon>Pterygota</taxon>
        <taxon>Neoptera</taxon>
        <taxon>Endopterygota</taxon>
        <taxon>Lepidoptera</taxon>
        <taxon>Glossata</taxon>
        <taxon>Ditrysia</taxon>
        <taxon>Yponomeutoidea</taxon>
        <taxon>Plutellidae</taxon>
        <taxon>Plutella</taxon>
    </lineage>
</organism>
<dbReference type="CDD" id="cd06141">
    <property type="entry name" value="WRN_exo"/>
    <property type="match status" value="1"/>
</dbReference>
<evidence type="ECO:0000256" key="12">
    <source>
        <dbReference type="ARBA" id="ARBA00061005"/>
    </source>
</evidence>
<dbReference type="Gene3D" id="3.30.420.10">
    <property type="entry name" value="Ribonuclease H-like superfamily/Ribonuclease H"/>
    <property type="match status" value="1"/>
</dbReference>
<keyword evidence="9 15" id="KW-1133">Transmembrane helix</keyword>
<evidence type="ECO:0000256" key="15">
    <source>
        <dbReference type="SAM" id="Phobius"/>
    </source>
</evidence>
<evidence type="ECO:0000256" key="5">
    <source>
        <dbReference type="ARBA" id="ARBA00022722"/>
    </source>
</evidence>
<evidence type="ECO:0000256" key="7">
    <source>
        <dbReference type="ARBA" id="ARBA00022801"/>
    </source>
</evidence>
<evidence type="ECO:0000256" key="11">
    <source>
        <dbReference type="ARBA" id="ARBA00023136"/>
    </source>
</evidence>
<dbReference type="AlphaFoldDB" id="A0A8S4E6A7"/>
<protein>
    <recommendedName>
        <fullName evidence="13">Exonuclease 3'-5' domain-containing protein 2</fullName>
    </recommendedName>
</protein>
<keyword evidence="8" id="KW-0269">Exonuclease</keyword>
<dbReference type="FunFam" id="3.30.420.10:FF:000041">
    <property type="entry name" value="Exonuclease 3'-5' domain containing 2"/>
    <property type="match status" value="1"/>
</dbReference>
<dbReference type="Pfam" id="PF01612">
    <property type="entry name" value="DNA_pol_A_exo1"/>
    <property type="match status" value="1"/>
</dbReference>
<evidence type="ECO:0000256" key="9">
    <source>
        <dbReference type="ARBA" id="ARBA00022989"/>
    </source>
</evidence>
<evidence type="ECO:0000256" key="6">
    <source>
        <dbReference type="ARBA" id="ARBA00022723"/>
    </source>
</evidence>
<comment type="cofactor">
    <cofactor evidence="2">
        <name>Mg(2+)</name>
        <dbReference type="ChEBI" id="CHEBI:18420"/>
    </cofactor>
</comment>
<dbReference type="GO" id="GO:0000175">
    <property type="term" value="F:3'-5'-RNA exonuclease activity"/>
    <property type="evidence" value="ECO:0007669"/>
    <property type="project" value="UniProtKB-ARBA"/>
</dbReference>
<dbReference type="InterPro" id="IPR002562">
    <property type="entry name" value="3'-5'_exonuclease_dom"/>
</dbReference>
<dbReference type="PANTHER" id="PTHR13620:SF104">
    <property type="entry name" value="EXONUCLEASE 3'-5' DOMAIN-CONTAINING PROTEIN 2"/>
    <property type="match status" value="1"/>
</dbReference>
<evidence type="ECO:0000256" key="4">
    <source>
        <dbReference type="ARBA" id="ARBA00022692"/>
    </source>
</evidence>
<keyword evidence="10" id="KW-0496">Mitochondrion</keyword>
<dbReference type="InterPro" id="IPR012337">
    <property type="entry name" value="RNaseH-like_sf"/>
</dbReference>
<comment type="cofactor">
    <cofactor evidence="1">
        <name>Mn(2+)</name>
        <dbReference type="ChEBI" id="CHEBI:29035"/>
    </cofactor>
</comment>
<dbReference type="PANTHER" id="PTHR13620">
    <property type="entry name" value="3-5 EXONUCLEASE"/>
    <property type="match status" value="1"/>
</dbReference>
<sequence>MNDKNALLKIGGSVIALGFAGATYLAIRRYRKKYTLRDAVNAFNYLQIKTITTETECDQVVHDLRRRCSKHKAIGFDCEWVTEGGKKRPVALMQLSSIDGLCGLFRLPHLKGIPPSLRELLEDENIYKVGVAPIDDAAFLFQDYSVNLKSSLDLRHIAQLCGYDPGGLASLAKQLLAVILDKSWRIRCSDWEAETLTERQVKYAAADAHVAIKIFGLLAEEFENHGLFSWFKKRSSDRNSLDEVCLMYRNTHFKPPKKESSSKKKEGKGGKGEKDEALPGKRYPHATRSKPLYTNCFLRAPDGDLLCTCDKKKALWYVEKQLADIIQDEPLIVQLRFEPAGRSVGDVGRYYTLQKENRCVVCGSSDSYIRKNVVPREYRKYFPEVMKDHSSHDVVLLCASCHQRSNMLDRGVRARLAAECGAPLASTPESSKYIEDAAAKKVKSAARALLHQSKRHVLPPARVKELESIILENYLQCDEITQELLEEAANIQVVYENEDYESHGVKVVEHYSRHEGLLRLEELWRRHFLASMRPRHLPPLWSLTHNEERLRIRYNEGRLNEEDKKLLGLTME</sequence>
<dbReference type="InterPro" id="IPR036397">
    <property type="entry name" value="RNaseH_sf"/>
</dbReference>
<reference evidence="17" key="1">
    <citation type="submission" date="2020-11" db="EMBL/GenBank/DDBJ databases">
        <authorList>
            <person name="Whiteford S."/>
        </authorList>
    </citation>
    <scope>NUCLEOTIDE SEQUENCE</scope>
</reference>
<evidence type="ECO:0000256" key="1">
    <source>
        <dbReference type="ARBA" id="ARBA00001936"/>
    </source>
</evidence>
<feature type="region of interest" description="Disordered" evidence="14">
    <location>
        <begin position="253"/>
        <end position="285"/>
    </location>
</feature>
<comment type="similarity">
    <text evidence="12">Belongs to the EXD2 family.</text>
</comment>
<name>A0A8S4E6A7_PLUXY</name>
<keyword evidence="18" id="KW-1185">Reference proteome</keyword>
<evidence type="ECO:0000313" key="17">
    <source>
        <dbReference type="EMBL" id="CAG9110953.1"/>
    </source>
</evidence>
<comment type="subcellular location">
    <subcellularLocation>
        <location evidence="3">Mitochondrion membrane</location>
    </subcellularLocation>
</comment>
<feature type="compositionally biased region" description="Basic and acidic residues" evidence="14">
    <location>
        <begin position="256"/>
        <end position="279"/>
    </location>
</feature>
<evidence type="ECO:0000256" key="14">
    <source>
        <dbReference type="SAM" id="MobiDB-lite"/>
    </source>
</evidence>
<evidence type="ECO:0000256" key="2">
    <source>
        <dbReference type="ARBA" id="ARBA00001946"/>
    </source>
</evidence>